<accession>A0A7W5FXN9</accession>
<organism evidence="1 2">
    <name type="scientific">Pseudoduganella violacea</name>
    <dbReference type="NCBI Taxonomy" id="1715466"/>
    <lineage>
        <taxon>Bacteria</taxon>
        <taxon>Pseudomonadati</taxon>
        <taxon>Pseudomonadota</taxon>
        <taxon>Betaproteobacteria</taxon>
        <taxon>Burkholderiales</taxon>
        <taxon>Oxalobacteraceae</taxon>
        <taxon>Telluria group</taxon>
        <taxon>Pseudoduganella</taxon>
    </lineage>
</organism>
<evidence type="ECO:0000313" key="1">
    <source>
        <dbReference type="EMBL" id="MBB3122483.1"/>
    </source>
</evidence>
<dbReference type="RefSeq" id="WP_183444139.1">
    <property type="nucleotide sequence ID" value="NZ_JACHXD010000037.1"/>
</dbReference>
<dbReference type="EMBL" id="JACHXD010000037">
    <property type="protein sequence ID" value="MBB3122483.1"/>
    <property type="molecule type" value="Genomic_DNA"/>
</dbReference>
<reference evidence="1 2" key="1">
    <citation type="submission" date="2020-08" db="EMBL/GenBank/DDBJ databases">
        <title>Genomic Encyclopedia of Type Strains, Phase III (KMG-III): the genomes of soil and plant-associated and newly described type strains.</title>
        <authorList>
            <person name="Whitman W."/>
        </authorList>
    </citation>
    <scope>NUCLEOTIDE SEQUENCE [LARGE SCALE GENOMIC DNA]</scope>
    <source>
        <strain evidence="1 2">CECT 8897</strain>
    </source>
</reference>
<dbReference type="AlphaFoldDB" id="A0A7W5FXN9"/>
<dbReference type="Proteomes" id="UP000541535">
    <property type="component" value="Unassembled WGS sequence"/>
</dbReference>
<evidence type="ECO:0000313" key="2">
    <source>
        <dbReference type="Proteomes" id="UP000541535"/>
    </source>
</evidence>
<sequence>MRPVLKIALWVPLGFDRKIPKIQYKLFARKAMTSLSCLIRAVQISLAMVFALTGTAASAQTNVLIEACNGLKSATKRAECVKTVKAQTVPTTVSAPNTSSIPTAPTAQAPFSLNGAATICETVLTKLAARHLEAAIDETESTEQVMQVTWPGVDGKPPTYCGVDRESRRIVSLGKGDKAIKGAQLTKLFSDREKFERERKEMANGNYTNFVAQAKQALTKDFKDPSSVQYRGLFVSGTTLPVLCGEVNGKNSYGAYTGFKRFYTTADGMIMQIDSPKENYALEQMWPKMCGAKTTDIQE</sequence>
<gene>
    <name evidence="1" type="ORF">FHS03_005584</name>
</gene>
<keyword evidence="2" id="KW-1185">Reference proteome</keyword>
<comment type="caution">
    <text evidence="1">The sequence shown here is derived from an EMBL/GenBank/DDBJ whole genome shotgun (WGS) entry which is preliminary data.</text>
</comment>
<protein>
    <submittedName>
        <fullName evidence="1">Uncharacterized protein</fullName>
    </submittedName>
</protein>
<name>A0A7W5FXN9_9BURK</name>
<proteinExistence type="predicted"/>